<evidence type="ECO:0000256" key="1">
    <source>
        <dbReference type="SAM" id="MobiDB-lite"/>
    </source>
</evidence>
<reference evidence="3" key="1">
    <citation type="journal article" date="2023" name="Nat. Commun.">
        <title>Diploid and tetraploid genomes of Acorus and the evolution of monocots.</title>
        <authorList>
            <person name="Ma L."/>
            <person name="Liu K.W."/>
            <person name="Li Z."/>
            <person name="Hsiao Y.Y."/>
            <person name="Qi Y."/>
            <person name="Fu T."/>
            <person name="Tang G.D."/>
            <person name="Zhang D."/>
            <person name="Sun W.H."/>
            <person name="Liu D.K."/>
            <person name="Li Y."/>
            <person name="Chen G.Z."/>
            <person name="Liu X.D."/>
            <person name="Liao X.Y."/>
            <person name="Jiang Y.T."/>
            <person name="Yu X."/>
            <person name="Hao Y."/>
            <person name="Huang J."/>
            <person name="Zhao X.W."/>
            <person name="Ke S."/>
            <person name="Chen Y.Y."/>
            <person name="Wu W.L."/>
            <person name="Hsu J.L."/>
            <person name="Lin Y.F."/>
            <person name="Huang M.D."/>
            <person name="Li C.Y."/>
            <person name="Huang L."/>
            <person name="Wang Z.W."/>
            <person name="Zhao X."/>
            <person name="Zhong W.Y."/>
            <person name="Peng D.H."/>
            <person name="Ahmad S."/>
            <person name="Lan S."/>
            <person name="Zhang J.S."/>
            <person name="Tsai W.C."/>
            <person name="Van de Peer Y."/>
            <person name="Liu Z.J."/>
        </authorList>
    </citation>
    <scope>NUCLEOTIDE SEQUENCE</scope>
    <source>
        <strain evidence="3">SCP</strain>
    </source>
</reference>
<dbReference type="InterPro" id="IPR000467">
    <property type="entry name" value="G_patch_dom"/>
</dbReference>
<feature type="compositionally biased region" description="Polar residues" evidence="1">
    <location>
        <begin position="135"/>
        <end position="146"/>
    </location>
</feature>
<proteinExistence type="predicted"/>
<name>A0AAV9BK77_ACOGR</name>
<evidence type="ECO:0000259" key="2">
    <source>
        <dbReference type="PROSITE" id="PS50174"/>
    </source>
</evidence>
<evidence type="ECO:0000313" key="4">
    <source>
        <dbReference type="Proteomes" id="UP001179952"/>
    </source>
</evidence>
<dbReference type="AlphaFoldDB" id="A0AAV9BK77"/>
<dbReference type="EMBL" id="JAUJYN010000003">
    <property type="protein sequence ID" value="KAK1276798.1"/>
    <property type="molecule type" value="Genomic_DNA"/>
</dbReference>
<comment type="caution">
    <text evidence="3">The sequence shown here is derived from an EMBL/GenBank/DDBJ whole genome shotgun (WGS) entry which is preliminary data.</text>
</comment>
<evidence type="ECO:0000313" key="3">
    <source>
        <dbReference type="EMBL" id="KAK1276798.1"/>
    </source>
</evidence>
<sequence length="146" mass="16243">MEQMGYHRGQGLGRYNQGTTDIIHNFIWPDHMGIGSLTVYDVYDWGPFYGIADWSLEEHFIRSTGSEQPASSQLTPIESQSGSSSSVPPEEDIDSLIETLDQLFSESHEQLPDDSHELPEYYVEDPDSADEMPHSCSSGALGSKTL</sequence>
<protein>
    <recommendedName>
        <fullName evidence="2">G-patch domain-containing protein</fullName>
    </recommendedName>
</protein>
<dbReference type="GO" id="GO:0003676">
    <property type="term" value="F:nucleic acid binding"/>
    <property type="evidence" value="ECO:0007669"/>
    <property type="project" value="InterPro"/>
</dbReference>
<accession>A0AAV9BK77</accession>
<feature type="compositionally biased region" description="Basic and acidic residues" evidence="1">
    <location>
        <begin position="106"/>
        <end position="119"/>
    </location>
</feature>
<keyword evidence="4" id="KW-1185">Reference proteome</keyword>
<feature type="compositionally biased region" description="Polar residues" evidence="1">
    <location>
        <begin position="63"/>
        <end position="78"/>
    </location>
</feature>
<reference evidence="3" key="2">
    <citation type="submission" date="2023-06" db="EMBL/GenBank/DDBJ databases">
        <authorList>
            <person name="Ma L."/>
            <person name="Liu K.-W."/>
            <person name="Li Z."/>
            <person name="Hsiao Y.-Y."/>
            <person name="Qi Y."/>
            <person name="Fu T."/>
            <person name="Tang G."/>
            <person name="Zhang D."/>
            <person name="Sun W.-H."/>
            <person name="Liu D.-K."/>
            <person name="Li Y."/>
            <person name="Chen G.-Z."/>
            <person name="Liu X.-D."/>
            <person name="Liao X.-Y."/>
            <person name="Jiang Y.-T."/>
            <person name="Yu X."/>
            <person name="Hao Y."/>
            <person name="Huang J."/>
            <person name="Zhao X.-W."/>
            <person name="Ke S."/>
            <person name="Chen Y.-Y."/>
            <person name="Wu W.-L."/>
            <person name="Hsu J.-L."/>
            <person name="Lin Y.-F."/>
            <person name="Huang M.-D."/>
            <person name="Li C.-Y."/>
            <person name="Huang L."/>
            <person name="Wang Z.-W."/>
            <person name="Zhao X."/>
            <person name="Zhong W.-Y."/>
            <person name="Peng D.-H."/>
            <person name="Ahmad S."/>
            <person name="Lan S."/>
            <person name="Zhang J.-S."/>
            <person name="Tsai W.-C."/>
            <person name="Van De Peer Y."/>
            <person name="Liu Z.-J."/>
        </authorList>
    </citation>
    <scope>NUCLEOTIDE SEQUENCE</scope>
    <source>
        <strain evidence="3">SCP</strain>
        <tissue evidence="3">Leaves</tissue>
    </source>
</reference>
<dbReference type="Proteomes" id="UP001179952">
    <property type="component" value="Unassembled WGS sequence"/>
</dbReference>
<gene>
    <name evidence="3" type="ORF">QJS04_geneDACA000742</name>
</gene>
<dbReference type="Pfam" id="PF01585">
    <property type="entry name" value="G-patch"/>
    <property type="match status" value="1"/>
</dbReference>
<feature type="domain" description="G-patch" evidence="2">
    <location>
        <begin position="1"/>
        <end position="39"/>
    </location>
</feature>
<feature type="region of interest" description="Disordered" evidence="1">
    <location>
        <begin position="62"/>
        <end position="146"/>
    </location>
</feature>
<dbReference type="PROSITE" id="PS50174">
    <property type="entry name" value="G_PATCH"/>
    <property type="match status" value="1"/>
</dbReference>
<organism evidence="3 4">
    <name type="scientific">Acorus gramineus</name>
    <name type="common">Dwarf sweet flag</name>
    <dbReference type="NCBI Taxonomy" id="55184"/>
    <lineage>
        <taxon>Eukaryota</taxon>
        <taxon>Viridiplantae</taxon>
        <taxon>Streptophyta</taxon>
        <taxon>Embryophyta</taxon>
        <taxon>Tracheophyta</taxon>
        <taxon>Spermatophyta</taxon>
        <taxon>Magnoliopsida</taxon>
        <taxon>Liliopsida</taxon>
        <taxon>Acoraceae</taxon>
        <taxon>Acorus</taxon>
    </lineage>
</organism>